<name>A0A9Q0J357_9ROSI</name>
<keyword evidence="12" id="KW-0256">Endoplasmic reticulum</keyword>
<comment type="caution">
    <text evidence="21">The sequence shown here is derived from an EMBL/GenBank/DDBJ whole genome shotgun (WGS) entry which is preliminary data.</text>
</comment>
<dbReference type="OrthoDB" id="1578600at2759"/>
<evidence type="ECO:0000256" key="5">
    <source>
        <dbReference type="ARBA" id="ARBA00010918"/>
    </source>
</evidence>
<dbReference type="Gene3D" id="3.40.630.10">
    <property type="entry name" value="Zn peptidases"/>
    <property type="match status" value="1"/>
</dbReference>
<evidence type="ECO:0000256" key="9">
    <source>
        <dbReference type="ARBA" id="ARBA00022692"/>
    </source>
</evidence>
<keyword evidence="10" id="KW-0479">Metal-binding</keyword>
<keyword evidence="13" id="KW-0862">Zinc</keyword>
<keyword evidence="9 19" id="KW-0812">Transmembrane</keyword>
<dbReference type="GO" id="GO:0005774">
    <property type="term" value="C:vacuolar membrane"/>
    <property type="evidence" value="ECO:0007669"/>
    <property type="project" value="UniProtKB-SubCell"/>
</dbReference>
<dbReference type="InterPro" id="IPR045175">
    <property type="entry name" value="M28_fam"/>
</dbReference>
<comment type="function">
    <text evidence="2">May be involved in vacuolar sorting and osmoregulation.</text>
</comment>
<evidence type="ECO:0000256" key="15">
    <source>
        <dbReference type="ARBA" id="ARBA00023049"/>
    </source>
</evidence>
<comment type="similarity">
    <text evidence="5">Belongs to the peptidase M28 family.</text>
</comment>
<feature type="transmembrane region" description="Helical" evidence="19">
    <location>
        <begin position="328"/>
        <end position="349"/>
    </location>
</feature>
<dbReference type="Pfam" id="PF04389">
    <property type="entry name" value="Peptidase_M28"/>
    <property type="match status" value="1"/>
</dbReference>
<keyword evidence="14 19" id="KW-1133">Transmembrane helix</keyword>
<keyword evidence="17" id="KW-0325">Glycoprotein</keyword>
<evidence type="ECO:0000256" key="12">
    <source>
        <dbReference type="ARBA" id="ARBA00022824"/>
    </source>
</evidence>
<evidence type="ECO:0000256" key="13">
    <source>
        <dbReference type="ARBA" id="ARBA00022833"/>
    </source>
</evidence>
<dbReference type="PANTHER" id="PTHR12147:SF58">
    <property type="entry name" value="VACUOLAR MEMBRANE PROTEASE"/>
    <property type="match status" value="1"/>
</dbReference>
<accession>A0A9Q0J357</accession>
<evidence type="ECO:0000256" key="1">
    <source>
        <dbReference type="ARBA" id="ARBA00001947"/>
    </source>
</evidence>
<dbReference type="Proteomes" id="UP001141552">
    <property type="component" value="Unassembled WGS sequence"/>
</dbReference>
<evidence type="ECO:0000313" key="21">
    <source>
        <dbReference type="EMBL" id="KAJ4827806.1"/>
    </source>
</evidence>
<dbReference type="AlphaFoldDB" id="A0A9Q0J357"/>
<dbReference type="GO" id="GO:0006508">
    <property type="term" value="P:proteolysis"/>
    <property type="evidence" value="ECO:0007669"/>
    <property type="project" value="UniProtKB-KW"/>
</dbReference>
<evidence type="ECO:0000256" key="2">
    <source>
        <dbReference type="ARBA" id="ARBA00003273"/>
    </source>
</evidence>
<evidence type="ECO:0000256" key="16">
    <source>
        <dbReference type="ARBA" id="ARBA00023136"/>
    </source>
</evidence>
<dbReference type="GO" id="GO:0005789">
    <property type="term" value="C:endoplasmic reticulum membrane"/>
    <property type="evidence" value="ECO:0007669"/>
    <property type="project" value="UniProtKB-SubCell"/>
</dbReference>
<dbReference type="InterPro" id="IPR007484">
    <property type="entry name" value="Peptidase_M28"/>
</dbReference>
<reference evidence="21" key="2">
    <citation type="journal article" date="2023" name="Plants (Basel)">
        <title>Annotation of the Turnera subulata (Passifloraceae) Draft Genome Reveals the S-Locus Evolved after the Divergence of Turneroideae from Passifloroideae in a Stepwise Manner.</title>
        <authorList>
            <person name="Henning P.M."/>
            <person name="Roalson E.H."/>
            <person name="Mir W."/>
            <person name="McCubbin A.G."/>
            <person name="Shore J.S."/>
        </authorList>
    </citation>
    <scope>NUCLEOTIDE SEQUENCE</scope>
    <source>
        <strain evidence="21">F60SS</strain>
    </source>
</reference>
<feature type="transmembrane region" description="Helical" evidence="19">
    <location>
        <begin position="224"/>
        <end position="249"/>
    </location>
</feature>
<feature type="transmembrane region" description="Helical" evidence="19">
    <location>
        <begin position="261"/>
        <end position="281"/>
    </location>
</feature>
<evidence type="ECO:0000256" key="18">
    <source>
        <dbReference type="ARBA" id="ARBA00031512"/>
    </source>
</evidence>
<evidence type="ECO:0000256" key="19">
    <source>
        <dbReference type="SAM" id="Phobius"/>
    </source>
</evidence>
<keyword evidence="11" id="KW-0378">Hydrolase</keyword>
<evidence type="ECO:0000256" key="17">
    <source>
        <dbReference type="ARBA" id="ARBA00023180"/>
    </source>
</evidence>
<evidence type="ECO:0000256" key="7">
    <source>
        <dbReference type="ARBA" id="ARBA00022554"/>
    </source>
</evidence>
<dbReference type="GO" id="GO:0008235">
    <property type="term" value="F:metalloexopeptidase activity"/>
    <property type="evidence" value="ECO:0007669"/>
    <property type="project" value="InterPro"/>
</dbReference>
<evidence type="ECO:0000313" key="22">
    <source>
        <dbReference type="Proteomes" id="UP001141552"/>
    </source>
</evidence>
<reference evidence="21" key="1">
    <citation type="submission" date="2022-02" db="EMBL/GenBank/DDBJ databases">
        <authorList>
            <person name="Henning P.M."/>
            <person name="McCubbin A.G."/>
            <person name="Shore J.S."/>
        </authorList>
    </citation>
    <scope>NUCLEOTIDE SEQUENCE</scope>
    <source>
        <strain evidence="21">F60SS</strain>
        <tissue evidence="21">Leaves</tissue>
    </source>
</reference>
<feature type="non-terminal residue" evidence="21">
    <location>
        <position position="600"/>
    </location>
</feature>
<gene>
    <name evidence="21" type="ORF">Tsubulata_043817</name>
</gene>
<sequence length="600" mass="65646">ARGLSQEASGFKNSVIFLFNTGEEEGQNGAHSFVTQHPWSDTIRLAVDLEALGIGGKSGIFQAGPDSWGTEKFASAAKYPSGNVIAQDLFSSGVIKSATDFQVYNEVSGLSGLDFAYTDNTAVYHTKNDKVELLKPGSLQHLGENMLPFLLQAASSSELPERKTLGEGGKTGDESSIFFDILGIYMVVYRQGLASTLYNSVIILSLLIWGASILMGGYPAAISLGLSCLAAFFMWFFSIFFSLLVAFILPKISPSPVQFVAQPWVVIGLFAAPALVGALTGQHLGYVILERYLSSVYSSRKQLSTAVQDDLAKLEAERWLFKAGAKQTLVVATSVLFGISLLLVLSGTIPPYTEDTARPVNVVHVVEAITREGKQDVSSYISLFSPTPGELTSVVETIDEGFVCGRDKVVDFVTFQVKYGCWADEDSKDGWSVSDIHIPLLHVNSDIEEDERITEISIDTKASIRWSLAINFEEIEDFILKGNSSEELVPLGNKSSTDGWHIIQFSGGGQSPRKFELTLFWARSAVHSAHDVVEMEKTQQQQQPLLKLRTDSDILTPKVERVLEKLPAWCSLFGKSTYPHTLAFLSALPVEQFYPAVMSL</sequence>
<dbReference type="FunFam" id="3.40.630.10:FF:000008">
    <property type="entry name" value="Endoplasmic reticulum metallopeptidase 1"/>
    <property type="match status" value="1"/>
</dbReference>
<keyword evidence="16 19" id="KW-0472">Membrane</keyword>
<evidence type="ECO:0000256" key="4">
    <source>
        <dbReference type="ARBA" id="ARBA00004477"/>
    </source>
</evidence>
<evidence type="ECO:0000256" key="8">
    <source>
        <dbReference type="ARBA" id="ARBA00022670"/>
    </source>
</evidence>
<proteinExistence type="inferred from homology"/>
<comment type="subcellular location">
    <subcellularLocation>
        <location evidence="4">Endoplasmic reticulum membrane</location>
        <topology evidence="4">Multi-pass membrane protein</topology>
    </subcellularLocation>
    <subcellularLocation>
        <location evidence="3">Vacuole membrane</location>
        <topology evidence="3">Multi-pass membrane protein</topology>
    </subcellularLocation>
</comment>
<evidence type="ECO:0000256" key="11">
    <source>
        <dbReference type="ARBA" id="ARBA00022801"/>
    </source>
</evidence>
<dbReference type="PANTHER" id="PTHR12147">
    <property type="entry name" value="METALLOPEPTIDASE M28 FAMILY MEMBER"/>
    <property type="match status" value="1"/>
</dbReference>
<feature type="domain" description="Peptidase M28" evidence="20">
    <location>
        <begin position="1"/>
        <end position="149"/>
    </location>
</feature>
<feature type="transmembrane region" description="Helical" evidence="19">
    <location>
        <begin position="197"/>
        <end position="217"/>
    </location>
</feature>
<evidence type="ECO:0000256" key="6">
    <source>
        <dbReference type="ARBA" id="ARBA00017435"/>
    </source>
</evidence>
<keyword evidence="7" id="KW-0926">Vacuole</keyword>
<evidence type="ECO:0000256" key="10">
    <source>
        <dbReference type="ARBA" id="ARBA00022723"/>
    </source>
</evidence>
<evidence type="ECO:0000256" key="3">
    <source>
        <dbReference type="ARBA" id="ARBA00004128"/>
    </source>
</evidence>
<keyword evidence="15" id="KW-0482">Metalloprotease</keyword>
<protein>
    <recommendedName>
        <fullName evidence="6">Vacuolar membrane protease</fullName>
    </recommendedName>
    <alternativeName>
        <fullName evidence="18">FXNA-related family protease 1</fullName>
    </alternativeName>
</protein>
<organism evidence="21 22">
    <name type="scientific">Turnera subulata</name>
    <dbReference type="NCBI Taxonomy" id="218843"/>
    <lineage>
        <taxon>Eukaryota</taxon>
        <taxon>Viridiplantae</taxon>
        <taxon>Streptophyta</taxon>
        <taxon>Embryophyta</taxon>
        <taxon>Tracheophyta</taxon>
        <taxon>Spermatophyta</taxon>
        <taxon>Magnoliopsida</taxon>
        <taxon>eudicotyledons</taxon>
        <taxon>Gunneridae</taxon>
        <taxon>Pentapetalae</taxon>
        <taxon>rosids</taxon>
        <taxon>fabids</taxon>
        <taxon>Malpighiales</taxon>
        <taxon>Passifloraceae</taxon>
        <taxon>Turnera</taxon>
    </lineage>
</organism>
<keyword evidence="22" id="KW-1185">Reference proteome</keyword>
<evidence type="ECO:0000259" key="20">
    <source>
        <dbReference type="Pfam" id="PF04389"/>
    </source>
</evidence>
<dbReference type="GO" id="GO:0046872">
    <property type="term" value="F:metal ion binding"/>
    <property type="evidence" value="ECO:0007669"/>
    <property type="project" value="UniProtKB-KW"/>
</dbReference>
<evidence type="ECO:0000256" key="14">
    <source>
        <dbReference type="ARBA" id="ARBA00022989"/>
    </source>
</evidence>
<keyword evidence="8" id="KW-0645">Protease</keyword>
<dbReference type="SUPFAM" id="SSF53187">
    <property type="entry name" value="Zn-dependent exopeptidases"/>
    <property type="match status" value="1"/>
</dbReference>
<dbReference type="EMBL" id="JAKUCV010006330">
    <property type="protein sequence ID" value="KAJ4827806.1"/>
    <property type="molecule type" value="Genomic_DNA"/>
</dbReference>
<comment type="cofactor">
    <cofactor evidence="1">
        <name>Zn(2+)</name>
        <dbReference type="ChEBI" id="CHEBI:29105"/>
    </cofactor>
</comment>